<gene>
    <name evidence="2" type="ORF">POCULU_LOCUS486</name>
</gene>
<dbReference type="Proteomes" id="UP000789572">
    <property type="component" value="Unassembled WGS sequence"/>
</dbReference>
<proteinExistence type="predicted"/>
<comment type="caution">
    <text evidence="2">The sequence shown here is derived from an EMBL/GenBank/DDBJ whole genome shotgun (WGS) entry which is preliminary data.</text>
</comment>
<protein>
    <submittedName>
        <fullName evidence="2">6219_t:CDS:1</fullName>
    </submittedName>
</protein>
<feature type="region of interest" description="Disordered" evidence="1">
    <location>
        <begin position="85"/>
        <end position="108"/>
    </location>
</feature>
<feature type="compositionally biased region" description="Basic and acidic residues" evidence="1">
    <location>
        <begin position="85"/>
        <end position="99"/>
    </location>
</feature>
<feature type="compositionally biased region" description="Basic residues" evidence="1">
    <location>
        <begin position="145"/>
        <end position="157"/>
    </location>
</feature>
<feature type="compositionally biased region" description="Polar residues" evidence="1">
    <location>
        <begin position="131"/>
        <end position="141"/>
    </location>
</feature>
<organism evidence="2 3">
    <name type="scientific">Paraglomus occultum</name>
    <dbReference type="NCBI Taxonomy" id="144539"/>
    <lineage>
        <taxon>Eukaryota</taxon>
        <taxon>Fungi</taxon>
        <taxon>Fungi incertae sedis</taxon>
        <taxon>Mucoromycota</taxon>
        <taxon>Glomeromycotina</taxon>
        <taxon>Glomeromycetes</taxon>
        <taxon>Paraglomerales</taxon>
        <taxon>Paraglomeraceae</taxon>
        <taxon>Paraglomus</taxon>
    </lineage>
</organism>
<evidence type="ECO:0000313" key="2">
    <source>
        <dbReference type="EMBL" id="CAG8459554.1"/>
    </source>
</evidence>
<feature type="region of interest" description="Disordered" evidence="1">
    <location>
        <begin position="131"/>
        <end position="157"/>
    </location>
</feature>
<dbReference type="EMBL" id="CAJVPJ010000025">
    <property type="protein sequence ID" value="CAG8459554.1"/>
    <property type="molecule type" value="Genomic_DNA"/>
</dbReference>
<keyword evidence="3" id="KW-1185">Reference proteome</keyword>
<reference evidence="2" key="1">
    <citation type="submission" date="2021-06" db="EMBL/GenBank/DDBJ databases">
        <authorList>
            <person name="Kallberg Y."/>
            <person name="Tangrot J."/>
            <person name="Rosling A."/>
        </authorList>
    </citation>
    <scope>NUCLEOTIDE SEQUENCE</scope>
    <source>
        <strain evidence="2">IA702</strain>
    </source>
</reference>
<dbReference type="AlphaFoldDB" id="A0A9N8VSN8"/>
<sequence>MLCGMEALGQTKNGEKKLPTDTIYLYVTSSSLLLTDNSAAVTHPVFVIDRHHLEHIFGFPSEIFPEDRKDISPKDTQKTSRKHLAEMSSEKMHQCRDRPVPQLRANSSMRQTVAMEINYSPANRAALSVNTGTRATRTYQESKQKCHGKGKKSSASE</sequence>
<evidence type="ECO:0000313" key="3">
    <source>
        <dbReference type="Proteomes" id="UP000789572"/>
    </source>
</evidence>
<evidence type="ECO:0000256" key="1">
    <source>
        <dbReference type="SAM" id="MobiDB-lite"/>
    </source>
</evidence>
<name>A0A9N8VSN8_9GLOM</name>
<accession>A0A9N8VSN8</accession>